<dbReference type="Proteomes" id="UP000545761">
    <property type="component" value="Unassembled WGS sequence"/>
</dbReference>
<dbReference type="AlphaFoldDB" id="A0A7W0DV73"/>
<protein>
    <recommendedName>
        <fullName evidence="3">FXSXX-COOH protein</fullName>
    </recommendedName>
</protein>
<reference evidence="1 2" key="1">
    <citation type="submission" date="2020-07" db="EMBL/GenBank/DDBJ databases">
        <title>Streptomyces isolated from Indian soil.</title>
        <authorList>
            <person name="Mandal S."/>
            <person name="Maiti P.K."/>
        </authorList>
    </citation>
    <scope>NUCLEOTIDE SEQUENCE [LARGE SCALE GENOMIC DNA]</scope>
    <source>
        <strain evidence="1 2">PSKA28</strain>
    </source>
</reference>
<name>A0A7W0DV73_9ACTN</name>
<accession>A0A7W0DV73</accession>
<organism evidence="1 2">
    <name type="scientific">Streptomyces himalayensis subsp. himalayensis</name>
    <dbReference type="NCBI Taxonomy" id="2756131"/>
    <lineage>
        <taxon>Bacteria</taxon>
        <taxon>Bacillati</taxon>
        <taxon>Actinomycetota</taxon>
        <taxon>Actinomycetes</taxon>
        <taxon>Kitasatosporales</taxon>
        <taxon>Streptomycetaceae</taxon>
        <taxon>Streptomyces</taxon>
        <taxon>Streptomyces himalayensis</taxon>
    </lineage>
</organism>
<evidence type="ECO:0000313" key="1">
    <source>
        <dbReference type="EMBL" id="MBA2951854.1"/>
    </source>
</evidence>
<sequence>MKSSVVANTVSAATKWPVALAAIDPRTAAARRTTGRLLQVSGSVHVKSATFNSTL</sequence>
<dbReference type="EMBL" id="JACEHE010000058">
    <property type="protein sequence ID" value="MBA2951854.1"/>
    <property type="molecule type" value="Genomic_DNA"/>
</dbReference>
<comment type="caution">
    <text evidence="1">The sequence shown here is derived from an EMBL/GenBank/DDBJ whole genome shotgun (WGS) entry which is preliminary data.</text>
</comment>
<gene>
    <name evidence="1" type="ORF">H1D24_40450</name>
</gene>
<dbReference type="RefSeq" id="WP_181662766.1">
    <property type="nucleotide sequence ID" value="NZ_JACEHE010000058.1"/>
</dbReference>
<evidence type="ECO:0000313" key="2">
    <source>
        <dbReference type="Proteomes" id="UP000545761"/>
    </source>
</evidence>
<proteinExistence type="predicted"/>
<evidence type="ECO:0008006" key="3">
    <source>
        <dbReference type="Google" id="ProtNLM"/>
    </source>
</evidence>